<reference evidence="2 3" key="1">
    <citation type="submission" date="2022-04" db="EMBL/GenBank/DDBJ databases">
        <title>Positive selection, recombination, and allopatry shape intraspecific diversity of widespread and dominant cyanobacteria.</title>
        <authorList>
            <person name="Wei J."/>
            <person name="Shu W."/>
            <person name="Hu C."/>
        </authorList>
    </citation>
    <scope>NUCLEOTIDE SEQUENCE [LARGE SCALE GENOMIC DNA]</scope>
    <source>
        <strain evidence="2 3">AS-A4</strain>
    </source>
</reference>
<dbReference type="EMBL" id="JAMPLM010000025">
    <property type="protein sequence ID" value="MEP1061029.1"/>
    <property type="molecule type" value="Genomic_DNA"/>
</dbReference>
<feature type="transmembrane region" description="Helical" evidence="1">
    <location>
        <begin position="20"/>
        <end position="46"/>
    </location>
</feature>
<proteinExistence type="predicted"/>
<name>A0ABV0KP71_9CYAN</name>
<comment type="caution">
    <text evidence="2">The sequence shown here is derived from an EMBL/GenBank/DDBJ whole genome shotgun (WGS) entry which is preliminary data.</text>
</comment>
<accession>A0ABV0KP71</accession>
<keyword evidence="1" id="KW-0812">Transmembrane</keyword>
<evidence type="ECO:0000313" key="2">
    <source>
        <dbReference type="EMBL" id="MEP1061029.1"/>
    </source>
</evidence>
<organism evidence="2 3">
    <name type="scientific">Stenomitos frigidus AS-A4</name>
    <dbReference type="NCBI Taxonomy" id="2933935"/>
    <lineage>
        <taxon>Bacteria</taxon>
        <taxon>Bacillati</taxon>
        <taxon>Cyanobacteriota</taxon>
        <taxon>Cyanophyceae</taxon>
        <taxon>Leptolyngbyales</taxon>
        <taxon>Leptolyngbyaceae</taxon>
        <taxon>Stenomitos</taxon>
    </lineage>
</organism>
<dbReference type="RefSeq" id="WP_190447132.1">
    <property type="nucleotide sequence ID" value="NZ_JAMPLM010000025.1"/>
</dbReference>
<keyword evidence="1" id="KW-0472">Membrane</keyword>
<dbReference type="Proteomes" id="UP001476950">
    <property type="component" value="Unassembled WGS sequence"/>
</dbReference>
<evidence type="ECO:0000313" key="3">
    <source>
        <dbReference type="Proteomes" id="UP001476950"/>
    </source>
</evidence>
<keyword evidence="1" id="KW-1133">Transmembrane helix</keyword>
<sequence length="247" mass="26648">MRSLSISRSGTKDARSTLGFFVLASLGIQGFTLLALLLLFGAYMGLSRKAPPSLVQLESGKTIATAPMDSGERTPAVIQKFVQDELTMLTSAVGTLPPLDPKVPLAPDPGVVIKLPSGTAKITTLASYASFGLSEDFRTTYLQKLAELTPRNVFSQTERLVLVVQDVSTPQPLKDGQWKVVVVANLVRFTADNQIGAGIPYNREVFVRAITAPTVLPVTSEIERQIAQVRSAGLEIYAMRDFDAPNL</sequence>
<evidence type="ECO:0000256" key="1">
    <source>
        <dbReference type="SAM" id="Phobius"/>
    </source>
</evidence>
<keyword evidence="3" id="KW-1185">Reference proteome</keyword>
<gene>
    <name evidence="2" type="ORF">NDI38_21595</name>
</gene>
<protein>
    <submittedName>
        <fullName evidence="2">Uncharacterized protein</fullName>
    </submittedName>
</protein>